<evidence type="ECO:0000313" key="2">
    <source>
        <dbReference type="Proteomes" id="UP000188268"/>
    </source>
</evidence>
<reference evidence="1 2" key="1">
    <citation type="submission" date="2013-09" db="EMBL/GenBank/DDBJ databases">
        <title>Corchorus capsularis genome sequencing.</title>
        <authorList>
            <person name="Alam M."/>
            <person name="Haque M.S."/>
            <person name="Islam M.S."/>
            <person name="Emdad E.M."/>
            <person name="Islam M.M."/>
            <person name="Ahmed B."/>
            <person name="Halim A."/>
            <person name="Hossen Q.M.M."/>
            <person name="Hossain M.Z."/>
            <person name="Ahmed R."/>
            <person name="Khan M.M."/>
            <person name="Islam R."/>
            <person name="Rashid M.M."/>
            <person name="Khan S.A."/>
            <person name="Rahman M.S."/>
            <person name="Alam M."/>
        </authorList>
    </citation>
    <scope>NUCLEOTIDE SEQUENCE [LARGE SCALE GENOMIC DNA]</scope>
    <source>
        <strain evidence="2">cv. CVL-1</strain>
        <tissue evidence="1">Whole seedling</tissue>
    </source>
</reference>
<dbReference type="EMBL" id="AWWV01002041">
    <property type="protein sequence ID" value="OMP10680.1"/>
    <property type="molecule type" value="Genomic_DNA"/>
</dbReference>
<organism evidence="1 2">
    <name type="scientific">Corchorus capsularis</name>
    <name type="common">Jute</name>
    <dbReference type="NCBI Taxonomy" id="210143"/>
    <lineage>
        <taxon>Eukaryota</taxon>
        <taxon>Viridiplantae</taxon>
        <taxon>Streptophyta</taxon>
        <taxon>Embryophyta</taxon>
        <taxon>Tracheophyta</taxon>
        <taxon>Spermatophyta</taxon>
        <taxon>Magnoliopsida</taxon>
        <taxon>eudicotyledons</taxon>
        <taxon>Gunneridae</taxon>
        <taxon>Pentapetalae</taxon>
        <taxon>rosids</taxon>
        <taxon>malvids</taxon>
        <taxon>Malvales</taxon>
        <taxon>Malvaceae</taxon>
        <taxon>Grewioideae</taxon>
        <taxon>Apeibeae</taxon>
        <taxon>Corchorus</taxon>
    </lineage>
</organism>
<keyword evidence="2" id="KW-1185">Reference proteome</keyword>
<dbReference type="Proteomes" id="UP000188268">
    <property type="component" value="Unassembled WGS sequence"/>
</dbReference>
<comment type="caution">
    <text evidence="1">The sequence shown here is derived from an EMBL/GenBank/DDBJ whole genome shotgun (WGS) entry which is preliminary data.</text>
</comment>
<dbReference type="AlphaFoldDB" id="A0A1R3KUB5"/>
<proteinExistence type="predicted"/>
<gene>
    <name evidence="1" type="ORF">CCACVL1_00822</name>
</gene>
<evidence type="ECO:0000313" key="1">
    <source>
        <dbReference type="EMBL" id="OMP10680.1"/>
    </source>
</evidence>
<accession>A0A1R3KUB5</accession>
<sequence length="19" mass="2138">MRRKKLALTSDSSSEDEGQ</sequence>
<name>A0A1R3KUB5_COCAP</name>
<protein>
    <submittedName>
        <fullName evidence="1">Uncharacterized protein</fullName>
    </submittedName>
</protein>